<name>A0A067SGT8_GALM3</name>
<protein>
    <submittedName>
        <fullName evidence="2">Uncharacterized protein</fullName>
    </submittedName>
</protein>
<dbReference type="AlphaFoldDB" id="A0A067SGT8"/>
<feature type="compositionally biased region" description="Low complexity" evidence="1">
    <location>
        <begin position="542"/>
        <end position="577"/>
    </location>
</feature>
<feature type="compositionally biased region" description="Pro residues" evidence="1">
    <location>
        <begin position="372"/>
        <end position="388"/>
    </location>
</feature>
<keyword evidence="3" id="KW-1185">Reference proteome</keyword>
<dbReference type="OrthoDB" id="3069983at2759"/>
<reference evidence="3" key="1">
    <citation type="journal article" date="2014" name="Proc. Natl. Acad. Sci. U.S.A.">
        <title>Extensive sampling of basidiomycete genomes demonstrates inadequacy of the white-rot/brown-rot paradigm for wood decay fungi.</title>
        <authorList>
            <person name="Riley R."/>
            <person name="Salamov A.A."/>
            <person name="Brown D.W."/>
            <person name="Nagy L.G."/>
            <person name="Floudas D."/>
            <person name="Held B.W."/>
            <person name="Levasseur A."/>
            <person name="Lombard V."/>
            <person name="Morin E."/>
            <person name="Otillar R."/>
            <person name="Lindquist E.A."/>
            <person name="Sun H."/>
            <person name="LaButti K.M."/>
            <person name="Schmutz J."/>
            <person name="Jabbour D."/>
            <person name="Luo H."/>
            <person name="Baker S.E."/>
            <person name="Pisabarro A.G."/>
            <person name="Walton J.D."/>
            <person name="Blanchette R.A."/>
            <person name="Henrissat B."/>
            <person name="Martin F."/>
            <person name="Cullen D."/>
            <person name="Hibbett D.S."/>
            <person name="Grigoriev I.V."/>
        </authorList>
    </citation>
    <scope>NUCLEOTIDE SEQUENCE [LARGE SCALE GENOMIC DNA]</scope>
    <source>
        <strain evidence="3">CBS 339.88</strain>
    </source>
</reference>
<feature type="compositionally biased region" description="Polar residues" evidence="1">
    <location>
        <begin position="300"/>
        <end position="314"/>
    </location>
</feature>
<feature type="region of interest" description="Disordered" evidence="1">
    <location>
        <begin position="594"/>
        <end position="622"/>
    </location>
</feature>
<feature type="compositionally biased region" description="Basic and acidic residues" evidence="1">
    <location>
        <begin position="256"/>
        <end position="275"/>
    </location>
</feature>
<evidence type="ECO:0000256" key="1">
    <source>
        <dbReference type="SAM" id="MobiDB-lite"/>
    </source>
</evidence>
<proteinExistence type="predicted"/>
<feature type="compositionally biased region" description="Pro residues" evidence="1">
    <location>
        <begin position="595"/>
        <end position="608"/>
    </location>
</feature>
<dbReference type="EMBL" id="KL142398">
    <property type="protein sequence ID" value="KDR70170.1"/>
    <property type="molecule type" value="Genomic_DNA"/>
</dbReference>
<gene>
    <name evidence="2" type="ORF">GALMADRAFT_271603</name>
</gene>
<feature type="compositionally biased region" description="Low complexity" evidence="1">
    <location>
        <begin position="469"/>
        <end position="530"/>
    </location>
</feature>
<dbReference type="STRING" id="685588.A0A067SGT8"/>
<sequence length="638" mass="66625">MMEFSYRRPSGSSSTSTSTASPSTSRSISASSSSFSSTAGLHMDQDSPFSATRPIFNFNSDLDSEDDPAPAPDHVKWQGSQTACQALNQLIRSSVNEPSGVGARGWQREPSFDQIPGFSSLSTTDASKASTSSSAFTPTSASANKQPHASTRPHLRARISETKSRPTSLSSSSPNVASPLPFFDKTNPSQFLDILKGVSARVDENAGVRPRKSAGNIAGPTRPIKTNGKKRSRGVSLGGSPDMSGVAAAVGRAKKGRVDTLRGMEAKPDIKDKGKGRASPLPPPDADGRGPTGQAYESGVPSSSTSTLASNETLTMDVDDDLSVTYHRLSPKTPSQARMPPPPVPRTKPPDASSSRQSHHQLPTRHVESKPAPAPKFHPLLVEPPPKSNPSTHKPQPTTAAHPIPKPEPKPLRQPVQAPAPTPPFANSQSSRPPVLGMRRTHTFPTSGMSTSLHKSGALPTKQKSFKPPLLSASQPQSQARSQGSGSVTAKPQPQAKPQAVPQQQYQQPARRSHAPGSNNSSASTSPVSARGPASSNYLNTSSSVPPSSSLSASTSSTRSSISGRGGSVATSAPRVPAVKPVTAAPVLVAAQPSVPAPAPKASPPLPEPTDGDPDSSFGDMSFDIDADALEETMRMFD</sequence>
<accession>A0A067SGT8</accession>
<evidence type="ECO:0000313" key="2">
    <source>
        <dbReference type="EMBL" id="KDR70170.1"/>
    </source>
</evidence>
<dbReference type="HOGENOM" id="CLU_520797_0_0_1"/>
<feature type="region of interest" description="Disordered" evidence="1">
    <location>
        <begin position="1"/>
        <end position="183"/>
    </location>
</feature>
<evidence type="ECO:0000313" key="3">
    <source>
        <dbReference type="Proteomes" id="UP000027222"/>
    </source>
</evidence>
<feature type="compositionally biased region" description="Polar residues" evidence="1">
    <location>
        <begin position="389"/>
        <end position="399"/>
    </location>
</feature>
<feature type="compositionally biased region" description="Polar residues" evidence="1">
    <location>
        <begin position="443"/>
        <end position="454"/>
    </location>
</feature>
<feature type="compositionally biased region" description="Low complexity" evidence="1">
    <location>
        <begin position="119"/>
        <end position="143"/>
    </location>
</feature>
<feature type="compositionally biased region" description="Low complexity" evidence="1">
    <location>
        <begin position="165"/>
        <end position="181"/>
    </location>
</feature>
<feature type="region of interest" description="Disordered" evidence="1">
    <location>
        <begin position="205"/>
        <end position="577"/>
    </location>
</feature>
<feature type="compositionally biased region" description="Polar residues" evidence="1">
    <location>
        <begin position="78"/>
        <end position="97"/>
    </location>
</feature>
<feature type="compositionally biased region" description="Low complexity" evidence="1">
    <location>
        <begin position="10"/>
        <end position="39"/>
    </location>
</feature>
<organism evidence="2 3">
    <name type="scientific">Galerina marginata (strain CBS 339.88)</name>
    <dbReference type="NCBI Taxonomy" id="685588"/>
    <lineage>
        <taxon>Eukaryota</taxon>
        <taxon>Fungi</taxon>
        <taxon>Dikarya</taxon>
        <taxon>Basidiomycota</taxon>
        <taxon>Agaricomycotina</taxon>
        <taxon>Agaricomycetes</taxon>
        <taxon>Agaricomycetidae</taxon>
        <taxon>Agaricales</taxon>
        <taxon>Agaricineae</taxon>
        <taxon>Strophariaceae</taxon>
        <taxon>Galerina</taxon>
    </lineage>
</organism>
<dbReference type="Proteomes" id="UP000027222">
    <property type="component" value="Unassembled WGS sequence"/>
</dbReference>